<dbReference type="Gene3D" id="2.170.130.10">
    <property type="entry name" value="TonB-dependent receptor, plug domain"/>
    <property type="match status" value="1"/>
</dbReference>
<dbReference type="KEGG" id="bfc:BacF7301_00585"/>
<protein>
    <submittedName>
        <fullName evidence="10">TonB-dependent receptor</fullName>
    </submittedName>
</protein>
<dbReference type="FunFam" id="2.170.130.10:FF:000008">
    <property type="entry name" value="SusC/RagA family TonB-linked outer membrane protein"/>
    <property type="match status" value="1"/>
</dbReference>
<evidence type="ECO:0000256" key="1">
    <source>
        <dbReference type="ARBA" id="ARBA00004571"/>
    </source>
</evidence>
<dbReference type="NCBIfam" id="TIGR04056">
    <property type="entry name" value="OMP_RagA_SusC"/>
    <property type="match status" value="1"/>
</dbReference>
<sequence length="1062" mass="117050">MKRKLMLLLACLFVGISLVTAQTQKVTGVVISEEDGQPVVGASVLVKGTTQGTITDVDGNFNLSNVPSSAKTLQISYIGMETQEVTIKPRLKVVLKSDAKQIDEVIVVAYGTAKKAAFTGSASTMKAEKIAMRQVSNVTNALVGSVAGVQGTSANGQPGEDAKIKIRGIGSMSSSNDPLYVVDGVPYDGSISAINSQDIESISVLKDASASAIYGARGANGVVLITTKKGVSGGNAVVTVDAKWGSNSRAVPNYNVMKDPAMYYETFYKAMYNSQAYNGKSASEARAYALKNMLDVKNGGLGYQVYNVPVGEDFIGTDGKVNKNAKLGYSDGNYYYTPDNWYDEMFDKGNLRQEYNASISGSSDKLNFYMSLGYLDDSGIVEGSGFTRYTGRLKADYQAKPWLKVGANMGYTYYNSKAPTNQTDWGSTGNLFYITSMIAPIYPMYVRNADGNVKVDNNGMTVYDSGNSTGQVRAFMAMSNPGVSLKLDRYESLTNVINAKFYAIVDLYKGLQFNANVGVNTSDQRSSILYNPFYGGSVSAGGQVEVEHYRKIGLNQQFLFTYKNSFAQKHGIDILAGYESYNLKLQDLDVQSKKLYNPWVGEISNAIFETPKATSYTDRYSTKGWLFRAQYDYDEKYFFSASYRRDASSRFHPDNRWGNFGSVGAAWLINKEEFFNVDWVNMLKLKASYGVQGNDNLNYSDGTTNYYPYLDQYTLGSSNGDFAPTFTYKGNKDITWETSHSVDLGVEFGLFHNRLTGSIDYFNRKTTDLLYNQPVSLTQGYSYMPKNVGSMRNSGVEFDLTGVLLNTDKVYWSLSLNGTHYKNKILTLDSSVAENGITRTVTIWKVGGSLFNSYLREYAGVDKETGKALYYVDPDKGDRTTTDDWSAAKQADLGSSLPKIYGGISTTVSLYGFDISMALSYQLGGKFYDFSYQELMHSGDGPGKNWHKDILKAWTPENTNTDVPRISTADKSNQLLSSRFLVNSNYLSLNNITVGYTIPKRLSQKFNINKLRFYVVGDNLGLLTARKGVDPRQSLGTEYFQETGAGMYTSLRTISGGVTITF</sequence>
<feature type="domain" description="TonB-dependent receptor plug" evidence="9">
    <location>
        <begin position="117"/>
        <end position="222"/>
    </location>
</feature>
<feature type="signal peptide" evidence="8">
    <location>
        <begin position="1"/>
        <end position="21"/>
    </location>
</feature>
<comment type="similarity">
    <text evidence="7">Belongs to the TonB-dependent receptor family.</text>
</comment>
<keyword evidence="8" id="KW-0732">Signal</keyword>
<feature type="chain" id="PRO_5026360977" evidence="8">
    <location>
        <begin position="22"/>
        <end position="1062"/>
    </location>
</feature>
<keyword evidence="5 7" id="KW-0472">Membrane</keyword>
<dbReference type="SUPFAM" id="SSF56935">
    <property type="entry name" value="Porins"/>
    <property type="match status" value="1"/>
</dbReference>
<gene>
    <name evidence="10" type="ORF">BacF7301_00585</name>
</gene>
<dbReference type="SUPFAM" id="SSF49464">
    <property type="entry name" value="Carboxypeptidase regulatory domain-like"/>
    <property type="match status" value="1"/>
</dbReference>
<dbReference type="Gene3D" id="2.60.40.1120">
    <property type="entry name" value="Carboxypeptidase-like, regulatory domain"/>
    <property type="match status" value="1"/>
</dbReference>
<proteinExistence type="inferred from homology"/>
<accession>A0A6H0KI90</accession>
<dbReference type="InterPro" id="IPR023997">
    <property type="entry name" value="TonB-dep_OMP_SusC/RagA_CS"/>
</dbReference>
<dbReference type="RefSeq" id="WP_167959499.1">
    <property type="nucleotide sequence ID" value="NZ_CP050831.1"/>
</dbReference>
<dbReference type="Gene3D" id="2.40.170.20">
    <property type="entry name" value="TonB-dependent receptor, beta-barrel domain"/>
    <property type="match status" value="1"/>
</dbReference>
<evidence type="ECO:0000256" key="7">
    <source>
        <dbReference type="PROSITE-ProRule" id="PRU01360"/>
    </source>
</evidence>
<organism evidence="10 11">
    <name type="scientific">Bacteroides faecium</name>
    <dbReference type="NCBI Taxonomy" id="2715212"/>
    <lineage>
        <taxon>Bacteria</taxon>
        <taxon>Pseudomonadati</taxon>
        <taxon>Bacteroidota</taxon>
        <taxon>Bacteroidia</taxon>
        <taxon>Bacteroidales</taxon>
        <taxon>Bacteroidaceae</taxon>
        <taxon>Bacteroides</taxon>
    </lineage>
</organism>
<dbReference type="InterPro" id="IPR008969">
    <property type="entry name" value="CarboxyPept-like_regulatory"/>
</dbReference>
<dbReference type="AlphaFoldDB" id="A0A6H0KI90"/>
<evidence type="ECO:0000256" key="8">
    <source>
        <dbReference type="SAM" id="SignalP"/>
    </source>
</evidence>
<dbReference type="Pfam" id="PF13715">
    <property type="entry name" value="CarbopepD_reg_2"/>
    <property type="match status" value="1"/>
</dbReference>
<keyword evidence="11" id="KW-1185">Reference proteome</keyword>
<evidence type="ECO:0000256" key="5">
    <source>
        <dbReference type="ARBA" id="ARBA00023136"/>
    </source>
</evidence>
<evidence type="ECO:0000256" key="2">
    <source>
        <dbReference type="ARBA" id="ARBA00022448"/>
    </source>
</evidence>
<evidence type="ECO:0000256" key="3">
    <source>
        <dbReference type="ARBA" id="ARBA00022452"/>
    </source>
</evidence>
<dbReference type="InterPro" id="IPR023996">
    <property type="entry name" value="TonB-dep_OMP_SusC/RagA"/>
</dbReference>
<dbReference type="InterPro" id="IPR037066">
    <property type="entry name" value="Plug_dom_sf"/>
</dbReference>
<evidence type="ECO:0000313" key="10">
    <source>
        <dbReference type="EMBL" id="QIU92741.1"/>
    </source>
</evidence>
<evidence type="ECO:0000256" key="4">
    <source>
        <dbReference type="ARBA" id="ARBA00022692"/>
    </source>
</evidence>
<dbReference type="NCBIfam" id="TIGR04057">
    <property type="entry name" value="SusC_RagA_signa"/>
    <property type="match status" value="1"/>
</dbReference>
<dbReference type="GO" id="GO:0009279">
    <property type="term" value="C:cell outer membrane"/>
    <property type="evidence" value="ECO:0007669"/>
    <property type="project" value="UniProtKB-SubCell"/>
</dbReference>
<keyword evidence="3 7" id="KW-1134">Transmembrane beta strand</keyword>
<dbReference type="PROSITE" id="PS52016">
    <property type="entry name" value="TONB_DEPENDENT_REC_3"/>
    <property type="match status" value="1"/>
</dbReference>
<evidence type="ECO:0000259" key="9">
    <source>
        <dbReference type="Pfam" id="PF07715"/>
    </source>
</evidence>
<keyword evidence="6 7" id="KW-0998">Cell outer membrane</keyword>
<dbReference type="InterPro" id="IPR012910">
    <property type="entry name" value="Plug_dom"/>
</dbReference>
<keyword evidence="4 7" id="KW-0812">Transmembrane</keyword>
<comment type="subcellular location">
    <subcellularLocation>
        <location evidence="1 7">Cell outer membrane</location>
        <topology evidence="1 7">Multi-pass membrane protein</topology>
    </subcellularLocation>
</comment>
<dbReference type="EMBL" id="CP050831">
    <property type="protein sequence ID" value="QIU92741.1"/>
    <property type="molecule type" value="Genomic_DNA"/>
</dbReference>
<evidence type="ECO:0000313" key="11">
    <source>
        <dbReference type="Proteomes" id="UP000501780"/>
    </source>
</evidence>
<name>A0A6H0KI90_9BACE</name>
<keyword evidence="2 7" id="KW-0813">Transport</keyword>
<keyword evidence="10" id="KW-0675">Receptor</keyword>
<dbReference type="Proteomes" id="UP000501780">
    <property type="component" value="Chromosome"/>
</dbReference>
<evidence type="ECO:0000256" key="6">
    <source>
        <dbReference type="ARBA" id="ARBA00023237"/>
    </source>
</evidence>
<dbReference type="InterPro" id="IPR036942">
    <property type="entry name" value="Beta-barrel_TonB_sf"/>
</dbReference>
<dbReference type="InterPro" id="IPR039426">
    <property type="entry name" value="TonB-dep_rcpt-like"/>
</dbReference>
<dbReference type="FunFam" id="2.60.40.1120:FF:000003">
    <property type="entry name" value="Outer membrane protein Omp121"/>
    <property type="match status" value="1"/>
</dbReference>
<dbReference type="Pfam" id="PF07715">
    <property type="entry name" value="Plug"/>
    <property type="match status" value="1"/>
</dbReference>
<reference evidence="10 11" key="1">
    <citation type="submission" date="2020-03" db="EMBL/GenBank/DDBJ databases">
        <title>Genomic analysis of Bacteroides faecium CBA7301.</title>
        <authorList>
            <person name="Kim J."/>
            <person name="Roh S.W."/>
        </authorList>
    </citation>
    <scope>NUCLEOTIDE SEQUENCE [LARGE SCALE GENOMIC DNA]</scope>
    <source>
        <strain evidence="10 11">CBA7301</strain>
    </source>
</reference>